<evidence type="ECO:0008006" key="3">
    <source>
        <dbReference type="Google" id="ProtNLM"/>
    </source>
</evidence>
<keyword evidence="2" id="KW-1185">Reference proteome</keyword>
<gene>
    <name evidence="1" type="ORF">DB31_8611</name>
</gene>
<dbReference type="EMBL" id="JMCB01000008">
    <property type="protein sequence ID" value="KFE67258.1"/>
    <property type="molecule type" value="Genomic_DNA"/>
</dbReference>
<accession>A0A085WHU5</accession>
<evidence type="ECO:0000313" key="1">
    <source>
        <dbReference type="EMBL" id="KFE67258.1"/>
    </source>
</evidence>
<evidence type="ECO:0000313" key="2">
    <source>
        <dbReference type="Proteomes" id="UP000028725"/>
    </source>
</evidence>
<organism evidence="1 2">
    <name type="scientific">Hyalangium minutum</name>
    <dbReference type="NCBI Taxonomy" id="394096"/>
    <lineage>
        <taxon>Bacteria</taxon>
        <taxon>Pseudomonadati</taxon>
        <taxon>Myxococcota</taxon>
        <taxon>Myxococcia</taxon>
        <taxon>Myxococcales</taxon>
        <taxon>Cystobacterineae</taxon>
        <taxon>Archangiaceae</taxon>
        <taxon>Hyalangium</taxon>
    </lineage>
</organism>
<proteinExistence type="predicted"/>
<dbReference type="STRING" id="394096.DB31_8611"/>
<dbReference type="AlphaFoldDB" id="A0A085WHU5"/>
<protein>
    <recommendedName>
        <fullName evidence="3">Kelch domain protein</fullName>
    </recommendedName>
</protein>
<comment type="caution">
    <text evidence="1">The sequence shown here is derived from an EMBL/GenBank/DDBJ whole genome shotgun (WGS) entry which is preliminary data.</text>
</comment>
<name>A0A085WHU5_9BACT</name>
<dbReference type="InterPro" id="IPR015915">
    <property type="entry name" value="Kelch-typ_b-propeller"/>
</dbReference>
<dbReference type="Proteomes" id="UP000028725">
    <property type="component" value="Unassembled WGS sequence"/>
</dbReference>
<reference evidence="1 2" key="1">
    <citation type="submission" date="2014-04" db="EMBL/GenBank/DDBJ databases">
        <title>Genome assembly of Hyalangium minutum DSM 14724.</title>
        <authorList>
            <person name="Sharma G."/>
            <person name="Subramanian S."/>
        </authorList>
    </citation>
    <scope>NUCLEOTIDE SEQUENCE [LARGE SCALE GENOMIC DNA]</scope>
    <source>
        <strain evidence="1 2">DSM 14724</strain>
    </source>
</reference>
<dbReference type="SUPFAM" id="SSF50965">
    <property type="entry name" value="Galactose oxidase, central domain"/>
    <property type="match status" value="1"/>
</dbReference>
<dbReference type="Gene3D" id="2.120.10.80">
    <property type="entry name" value="Kelch-type beta propeller"/>
    <property type="match status" value="3"/>
</dbReference>
<dbReference type="InterPro" id="IPR011043">
    <property type="entry name" value="Gal_Oxase/kelch_b-propeller"/>
</dbReference>
<sequence>MTHLRLRVTGEGLATPIERITPVDLRPEDVPEIPPGAQRVLEVRAYSGEPSSAGSVISVGRSYPFTMPAVGAPTEPVRVTLYRVNTFVPLERADSPGTCLELTEPRAGHTATLLPDGRVVLAGGFRVTDTGQPETLQSIEILDPRERKITYLPDPGGLGSVRRALHTASLMLDGRVALVGGETVDPLDGHLTILGTGVVFDPATERVQQFNLGRARSRHAAAIDIAGRILTVGGIGADSLLLADPEGVEPAAGRTFPVPIAVPRMGASLIPFQESQRIAVVGGSDGSEVSRDVLTFSFNGVTFVPGNITVMLRQGRRDAVTTPYGDGKRLLVVGGYSSAGTPDDSARPVGASELLDLQSDAPTISQGPTIVGRGELCAVALPGGRVLTVGGRRQNGDGLLASSGSVELITPTDGLTGGVLGMLPVQPARYLHTCTPLPDGSVLVSGGVDNDGRGTRPASGTYLFMPVPRD</sequence>